<evidence type="ECO:0000313" key="2">
    <source>
        <dbReference type="Proteomes" id="UP000308600"/>
    </source>
</evidence>
<sequence>MSWSRLLDSDDEFELAEESALPTIHSHTVTLVGQTIWIIGGNDDNDFSTRIYCFDTETLEWTTPDVTGDVPPPLRGHTATLVGRHIVLFGGGHGLKYYNTIYILDTKSRHWSKPSISGPLPVPRRTHSALLYKDRIWIFGGGSGVSALRDLWALDFGDLSHPQWQEIRTFGKRPSIRGFHTVNLVGSNKMVILGGTDGQRCFGDCWVLDLDSLIWQRISSGLRLFAHTSTHIGPRLYIFGGHDGTEYSCNISVFNLDLLQYEEATVIGEPPSPRGHHASVHVGDRLFVLGGYDGTRSYPDIYTLDLVAGAYVR</sequence>
<accession>A0ACD3A853</accession>
<name>A0ACD3A853_9AGAR</name>
<gene>
    <name evidence="1" type="ORF">BDN72DRAFT_777772</name>
</gene>
<keyword evidence="2" id="KW-1185">Reference proteome</keyword>
<proteinExistence type="predicted"/>
<reference evidence="1 2" key="1">
    <citation type="journal article" date="2019" name="Nat. Ecol. Evol.">
        <title>Megaphylogeny resolves global patterns of mushroom evolution.</title>
        <authorList>
            <person name="Varga T."/>
            <person name="Krizsan K."/>
            <person name="Foldi C."/>
            <person name="Dima B."/>
            <person name="Sanchez-Garcia M."/>
            <person name="Sanchez-Ramirez S."/>
            <person name="Szollosi G.J."/>
            <person name="Szarkandi J.G."/>
            <person name="Papp V."/>
            <person name="Albert L."/>
            <person name="Andreopoulos W."/>
            <person name="Angelini C."/>
            <person name="Antonin V."/>
            <person name="Barry K.W."/>
            <person name="Bougher N.L."/>
            <person name="Buchanan P."/>
            <person name="Buyck B."/>
            <person name="Bense V."/>
            <person name="Catcheside P."/>
            <person name="Chovatia M."/>
            <person name="Cooper J."/>
            <person name="Damon W."/>
            <person name="Desjardin D."/>
            <person name="Finy P."/>
            <person name="Geml J."/>
            <person name="Haridas S."/>
            <person name="Hughes K."/>
            <person name="Justo A."/>
            <person name="Karasinski D."/>
            <person name="Kautmanova I."/>
            <person name="Kiss B."/>
            <person name="Kocsube S."/>
            <person name="Kotiranta H."/>
            <person name="LaButti K.M."/>
            <person name="Lechner B.E."/>
            <person name="Liimatainen K."/>
            <person name="Lipzen A."/>
            <person name="Lukacs Z."/>
            <person name="Mihaltcheva S."/>
            <person name="Morgado L.N."/>
            <person name="Niskanen T."/>
            <person name="Noordeloos M.E."/>
            <person name="Ohm R.A."/>
            <person name="Ortiz-Santana B."/>
            <person name="Ovrebo C."/>
            <person name="Racz N."/>
            <person name="Riley R."/>
            <person name="Savchenko A."/>
            <person name="Shiryaev A."/>
            <person name="Soop K."/>
            <person name="Spirin V."/>
            <person name="Szebenyi C."/>
            <person name="Tomsovsky M."/>
            <person name="Tulloss R.E."/>
            <person name="Uehling J."/>
            <person name="Grigoriev I.V."/>
            <person name="Vagvolgyi C."/>
            <person name="Papp T."/>
            <person name="Martin F.M."/>
            <person name="Miettinen O."/>
            <person name="Hibbett D.S."/>
            <person name="Nagy L.G."/>
        </authorList>
    </citation>
    <scope>NUCLEOTIDE SEQUENCE [LARGE SCALE GENOMIC DNA]</scope>
    <source>
        <strain evidence="1 2">NL-1719</strain>
    </source>
</reference>
<protein>
    <submittedName>
        <fullName evidence="1">Galactose oxidase</fullName>
    </submittedName>
</protein>
<evidence type="ECO:0000313" key="1">
    <source>
        <dbReference type="EMBL" id="TFK61873.1"/>
    </source>
</evidence>
<organism evidence="1 2">
    <name type="scientific">Pluteus cervinus</name>
    <dbReference type="NCBI Taxonomy" id="181527"/>
    <lineage>
        <taxon>Eukaryota</taxon>
        <taxon>Fungi</taxon>
        <taxon>Dikarya</taxon>
        <taxon>Basidiomycota</taxon>
        <taxon>Agaricomycotina</taxon>
        <taxon>Agaricomycetes</taxon>
        <taxon>Agaricomycetidae</taxon>
        <taxon>Agaricales</taxon>
        <taxon>Pluteineae</taxon>
        <taxon>Pluteaceae</taxon>
        <taxon>Pluteus</taxon>
    </lineage>
</organism>
<dbReference type="Proteomes" id="UP000308600">
    <property type="component" value="Unassembled WGS sequence"/>
</dbReference>
<dbReference type="EMBL" id="ML208623">
    <property type="protein sequence ID" value="TFK61873.1"/>
    <property type="molecule type" value="Genomic_DNA"/>
</dbReference>